<keyword evidence="3" id="KW-1185">Reference proteome</keyword>
<evidence type="ECO:0000313" key="3">
    <source>
        <dbReference type="Proteomes" id="UP001153069"/>
    </source>
</evidence>
<dbReference type="OrthoDB" id="56394at2759"/>
<dbReference type="EMBL" id="CAICTM010001596">
    <property type="protein sequence ID" value="CAB9524872.1"/>
    <property type="molecule type" value="Genomic_DNA"/>
</dbReference>
<evidence type="ECO:0000256" key="1">
    <source>
        <dbReference type="SAM" id="MobiDB-lite"/>
    </source>
</evidence>
<feature type="region of interest" description="Disordered" evidence="1">
    <location>
        <begin position="208"/>
        <end position="233"/>
    </location>
</feature>
<feature type="compositionally biased region" description="Polar residues" evidence="1">
    <location>
        <begin position="314"/>
        <end position="324"/>
    </location>
</feature>
<feature type="compositionally biased region" description="Gly residues" evidence="1">
    <location>
        <begin position="218"/>
        <end position="233"/>
    </location>
</feature>
<feature type="compositionally biased region" description="Basic and acidic residues" evidence="1">
    <location>
        <begin position="286"/>
        <end position="296"/>
    </location>
</feature>
<name>A0A9N8EN47_9STRA</name>
<sequence length="336" mass="37960">MAVGDKWDQFEDVLDSVAARKWNNLIRGIAAPARNNARFTTEINNYVQLYAEHECPRDVLIKYIKSDECQKPRKVDPGVHASRIETLCRFANRLQGDEAELTEAQIKIRVFESFPTIWQNHYRRSTRRLTEDTIQQIVQYMNLCKGIADEEEATRGKKRKAADGTERIRGGSNSNKNNNKKTDKKQKTLDHETCPVHGGHTWGRCSLNPRSENYGRYQSGGRGGRFQGRGGGRGSFGGRGFCRGDGGRGFIGGRHYGGRGGNHGRGYGPGRGSYDSSQHYDTNYYYDRRDGQHGTHNDWTQSESHHYHGPPPTNRSGSWQSGRGPNQGPPSRSDRW</sequence>
<feature type="region of interest" description="Disordered" evidence="1">
    <location>
        <begin position="253"/>
        <end position="336"/>
    </location>
</feature>
<feature type="compositionally biased region" description="Basic and acidic residues" evidence="1">
    <location>
        <begin position="185"/>
        <end position="194"/>
    </location>
</feature>
<dbReference type="Proteomes" id="UP001153069">
    <property type="component" value="Unassembled WGS sequence"/>
</dbReference>
<feature type="compositionally biased region" description="Gly residues" evidence="1">
    <location>
        <begin position="253"/>
        <end position="271"/>
    </location>
</feature>
<organism evidence="2 3">
    <name type="scientific">Seminavis robusta</name>
    <dbReference type="NCBI Taxonomy" id="568900"/>
    <lineage>
        <taxon>Eukaryota</taxon>
        <taxon>Sar</taxon>
        <taxon>Stramenopiles</taxon>
        <taxon>Ochrophyta</taxon>
        <taxon>Bacillariophyta</taxon>
        <taxon>Bacillariophyceae</taxon>
        <taxon>Bacillariophycidae</taxon>
        <taxon>Naviculales</taxon>
        <taxon>Naviculaceae</taxon>
        <taxon>Seminavis</taxon>
    </lineage>
</organism>
<proteinExistence type="predicted"/>
<dbReference type="AlphaFoldDB" id="A0A9N8EN47"/>
<reference evidence="2" key="1">
    <citation type="submission" date="2020-06" db="EMBL/GenBank/DDBJ databases">
        <authorList>
            <consortium name="Plant Systems Biology data submission"/>
        </authorList>
    </citation>
    <scope>NUCLEOTIDE SEQUENCE</scope>
    <source>
        <strain evidence="2">D6</strain>
    </source>
</reference>
<comment type="caution">
    <text evidence="2">The sequence shown here is derived from an EMBL/GenBank/DDBJ whole genome shotgun (WGS) entry which is preliminary data.</text>
</comment>
<protein>
    <submittedName>
        <fullName evidence="2">Uncharacterized protein</fullName>
    </submittedName>
</protein>
<accession>A0A9N8EN47</accession>
<gene>
    <name evidence="2" type="ORF">SEMRO_1598_G284910.1</name>
</gene>
<evidence type="ECO:0000313" key="2">
    <source>
        <dbReference type="EMBL" id="CAB9524872.1"/>
    </source>
</evidence>
<feature type="region of interest" description="Disordered" evidence="1">
    <location>
        <begin position="151"/>
        <end position="195"/>
    </location>
</feature>